<proteinExistence type="predicted"/>
<sequence>MAQWCSVRVPRVATRGASCQNRPTPHVLEYRFSSAASCESFHLNDILVSCCVLPAFLSFISSAWHCHLFSLYLFPQNVFGFCIFFVGQPSVAWNTFSVPIIFGSSDRTCLLWNVFFFILSNCGQATWFFKSSPFHY</sequence>
<accession>A0A6B0USL9</accession>
<reference evidence="2" key="1">
    <citation type="submission" date="2019-12" db="EMBL/GenBank/DDBJ databases">
        <title>An insight into the sialome of adult female Ixodes ricinus ticks feeding for 6 days.</title>
        <authorList>
            <person name="Perner J."/>
            <person name="Ribeiro J.M.C."/>
        </authorList>
    </citation>
    <scope>NUCLEOTIDE SEQUENCE</scope>
    <source>
        <strain evidence="2">Semi-engorged</strain>
        <tissue evidence="2">Salivary glands</tissue>
    </source>
</reference>
<evidence type="ECO:0000256" key="1">
    <source>
        <dbReference type="SAM" id="Phobius"/>
    </source>
</evidence>
<organism evidence="2">
    <name type="scientific">Ixodes ricinus</name>
    <name type="common">Common tick</name>
    <name type="synonym">Acarus ricinus</name>
    <dbReference type="NCBI Taxonomy" id="34613"/>
    <lineage>
        <taxon>Eukaryota</taxon>
        <taxon>Metazoa</taxon>
        <taxon>Ecdysozoa</taxon>
        <taxon>Arthropoda</taxon>
        <taxon>Chelicerata</taxon>
        <taxon>Arachnida</taxon>
        <taxon>Acari</taxon>
        <taxon>Parasitiformes</taxon>
        <taxon>Ixodida</taxon>
        <taxon>Ixodoidea</taxon>
        <taxon>Ixodidae</taxon>
        <taxon>Ixodinae</taxon>
        <taxon>Ixodes</taxon>
    </lineage>
</organism>
<protein>
    <submittedName>
        <fullName evidence="2">Uncharacterized protein</fullName>
    </submittedName>
</protein>
<keyword evidence="1" id="KW-1133">Transmembrane helix</keyword>
<name>A0A6B0USL9_IXORI</name>
<feature type="transmembrane region" description="Helical" evidence="1">
    <location>
        <begin position="46"/>
        <end position="72"/>
    </location>
</feature>
<feature type="transmembrane region" description="Helical" evidence="1">
    <location>
        <begin position="78"/>
        <end position="102"/>
    </location>
</feature>
<keyword evidence="1" id="KW-0472">Membrane</keyword>
<feature type="transmembrane region" description="Helical" evidence="1">
    <location>
        <begin position="109"/>
        <end position="129"/>
    </location>
</feature>
<keyword evidence="1" id="KW-0812">Transmembrane</keyword>
<evidence type="ECO:0000313" key="2">
    <source>
        <dbReference type="EMBL" id="MXU92696.1"/>
    </source>
</evidence>
<dbReference type="EMBL" id="GIFC01010613">
    <property type="protein sequence ID" value="MXU92696.1"/>
    <property type="molecule type" value="Transcribed_RNA"/>
</dbReference>
<dbReference type="AlphaFoldDB" id="A0A6B0USL9"/>